<dbReference type="STRING" id="1202772.A0A1V9ZNW3"/>
<evidence type="ECO:0000256" key="1">
    <source>
        <dbReference type="ARBA" id="ARBA00004167"/>
    </source>
</evidence>
<dbReference type="EMBL" id="JNBR01000046">
    <property type="protein sequence ID" value="OQR99677.1"/>
    <property type="molecule type" value="Genomic_DNA"/>
</dbReference>
<dbReference type="AlphaFoldDB" id="A0A1V9ZNW3"/>
<dbReference type="InterPro" id="IPR036249">
    <property type="entry name" value="Thioredoxin-like_sf"/>
</dbReference>
<dbReference type="OrthoDB" id="74910at2759"/>
<keyword evidence="4" id="KW-0472">Membrane</keyword>
<feature type="domain" description="Thioredoxin" evidence="6">
    <location>
        <begin position="13"/>
        <end position="125"/>
    </location>
</feature>
<feature type="chain" id="PRO_5012867863" evidence="5">
    <location>
        <begin position="21"/>
        <end position="312"/>
    </location>
</feature>
<gene>
    <name evidence="7" type="ORF">ACHHYP_05077</name>
</gene>
<protein>
    <submittedName>
        <fullName evidence="7">Disulfide-isomerase TMX3</fullName>
    </submittedName>
</protein>
<dbReference type="Pfam" id="PF00085">
    <property type="entry name" value="Thioredoxin"/>
    <property type="match status" value="1"/>
</dbReference>
<dbReference type="PANTHER" id="PTHR46426:SF1">
    <property type="entry name" value="PROTEIN DISULFIDE-ISOMERASE TMX3"/>
    <property type="match status" value="1"/>
</dbReference>
<evidence type="ECO:0000256" key="5">
    <source>
        <dbReference type="SAM" id="SignalP"/>
    </source>
</evidence>
<evidence type="ECO:0000256" key="2">
    <source>
        <dbReference type="ARBA" id="ARBA00022692"/>
    </source>
</evidence>
<keyword evidence="5" id="KW-0732">Signal</keyword>
<dbReference type="Proteomes" id="UP000243579">
    <property type="component" value="Unassembled WGS sequence"/>
</dbReference>
<dbReference type="InterPro" id="IPR013766">
    <property type="entry name" value="Thioredoxin_domain"/>
</dbReference>
<dbReference type="GO" id="GO:0005783">
    <property type="term" value="C:endoplasmic reticulum"/>
    <property type="evidence" value="ECO:0007669"/>
    <property type="project" value="TreeGrafter"/>
</dbReference>
<comment type="subcellular location">
    <subcellularLocation>
        <location evidence="1">Membrane</location>
        <topology evidence="1">Single-pass membrane protein</topology>
    </subcellularLocation>
</comment>
<sequence length="312" mass="34573">MGFRRAALWAVAILAGWCTAVEILTDATFQSTVESSGDLWLVDFYAPWCHACKKLDPVLAEASSGVEGMMRIGKVDVTENTKLEAQFNIQRYPTVLFRTPNGAWKPYGGDRSVSSVVAFARRMSGEAVKPASTLEVLKTFHATESSVFILATGAETSSLELNFRQAALFVAVQNLVPRAIAASYLTTFLCMNGTHEDLGYRRRRHLSLGLTRPETWVPLGRDNLRAIGMSHKLLVVACFDPSVPEHEEFEARMAAAASLRDPIVRDRSAVAFGWLDADRYDTYLAQFYVDKVNIPTYFVLNMQAAKEAYPSA</sequence>
<dbReference type="InterPro" id="IPR052250">
    <property type="entry name" value="PDI_TMX3"/>
</dbReference>
<evidence type="ECO:0000313" key="8">
    <source>
        <dbReference type="Proteomes" id="UP000243579"/>
    </source>
</evidence>
<keyword evidence="3" id="KW-1133">Transmembrane helix</keyword>
<dbReference type="GO" id="GO:0016853">
    <property type="term" value="F:isomerase activity"/>
    <property type="evidence" value="ECO:0007669"/>
    <property type="project" value="UniProtKB-KW"/>
</dbReference>
<proteinExistence type="predicted"/>
<dbReference type="Gene3D" id="3.40.30.10">
    <property type="entry name" value="Glutaredoxin"/>
    <property type="match status" value="1"/>
</dbReference>
<dbReference type="SUPFAM" id="SSF52833">
    <property type="entry name" value="Thioredoxin-like"/>
    <property type="match status" value="2"/>
</dbReference>
<keyword evidence="2" id="KW-0812">Transmembrane</keyword>
<evidence type="ECO:0000256" key="4">
    <source>
        <dbReference type="ARBA" id="ARBA00023136"/>
    </source>
</evidence>
<evidence type="ECO:0000256" key="3">
    <source>
        <dbReference type="ARBA" id="ARBA00022989"/>
    </source>
</evidence>
<evidence type="ECO:0000259" key="6">
    <source>
        <dbReference type="PROSITE" id="PS51352"/>
    </source>
</evidence>
<dbReference type="PANTHER" id="PTHR46426">
    <property type="entry name" value="PROTEIN DISULFIDE-ISOMERASE TMX3"/>
    <property type="match status" value="1"/>
</dbReference>
<name>A0A1V9ZNW3_ACHHY</name>
<reference evidence="7 8" key="1">
    <citation type="journal article" date="2014" name="Genome Biol. Evol.">
        <title>The secreted proteins of Achlya hypogyna and Thraustotheca clavata identify the ancestral oomycete secretome and reveal gene acquisitions by horizontal gene transfer.</title>
        <authorList>
            <person name="Misner I."/>
            <person name="Blouin N."/>
            <person name="Leonard G."/>
            <person name="Richards T.A."/>
            <person name="Lane C.E."/>
        </authorList>
    </citation>
    <scope>NUCLEOTIDE SEQUENCE [LARGE SCALE GENOMIC DNA]</scope>
    <source>
        <strain evidence="7 8">ATCC 48635</strain>
    </source>
</reference>
<dbReference type="PROSITE" id="PS51352">
    <property type="entry name" value="THIOREDOXIN_2"/>
    <property type="match status" value="1"/>
</dbReference>
<feature type="signal peptide" evidence="5">
    <location>
        <begin position="1"/>
        <end position="20"/>
    </location>
</feature>
<dbReference type="GO" id="GO:0016020">
    <property type="term" value="C:membrane"/>
    <property type="evidence" value="ECO:0007669"/>
    <property type="project" value="UniProtKB-SubCell"/>
</dbReference>
<accession>A0A1V9ZNW3</accession>
<evidence type="ECO:0000313" key="7">
    <source>
        <dbReference type="EMBL" id="OQR99677.1"/>
    </source>
</evidence>
<organism evidence="7 8">
    <name type="scientific">Achlya hypogyna</name>
    <name type="common">Oomycete</name>
    <name type="synonym">Protoachlya hypogyna</name>
    <dbReference type="NCBI Taxonomy" id="1202772"/>
    <lineage>
        <taxon>Eukaryota</taxon>
        <taxon>Sar</taxon>
        <taxon>Stramenopiles</taxon>
        <taxon>Oomycota</taxon>
        <taxon>Saprolegniomycetes</taxon>
        <taxon>Saprolegniales</taxon>
        <taxon>Achlyaceae</taxon>
        <taxon>Achlya</taxon>
    </lineage>
</organism>
<comment type="caution">
    <text evidence="7">The sequence shown here is derived from an EMBL/GenBank/DDBJ whole genome shotgun (WGS) entry which is preliminary data.</text>
</comment>
<keyword evidence="7" id="KW-0413">Isomerase</keyword>
<keyword evidence="8" id="KW-1185">Reference proteome</keyword>